<sequence>MVRLEVAPDRWVKGGDRALSPRWADRKSPGSGVFAFNAAAGGGAPKGRGGAGGACAARAGAAGQSSGWERAGALRAPGPRAGSAQEPRECRERAPGTRRSSGTAREPRERWDRAGGAERGGPSAPPAGAAARLGPGSGGQDVRAEASFLPVPWLAALTSGLRKSFPAAVPLEPASPPQCCWESPGLGEGGCLSHLELAISVHASLGISIFLHDFSL</sequence>
<evidence type="ECO:0000313" key="1">
    <source>
        <dbReference type="EMBL" id="CAN0041940.1"/>
    </source>
</evidence>
<proteinExistence type="predicted"/>
<reference evidence="1" key="1">
    <citation type="submission" date="2023-05" db="EMBL/GenBank/DDBJ databases">
        <authorList>
            <consortium name="ELIXIR-Norway"/>
        </authorList>
    </citation>
    <scope>NUCLEOTIDE SEQUENCE</scope>
</reference>
<reference evidence="1" key="2">
    <citation type="submission" date="2025-03" db="EMBL/GenBank/DDBJ databases">
        <authorList>
            <consortium name="ELIXIR-Norway"/>
            <consortium name="Elixir Norway"/>
        </authorList>
    </citation>
    <scope>NUCLEOTIDE SEQUENCE</scope>
</reference>
<dbReference type="EMBL" id="OX596104">
    <property type="protein sequence ID" value="CAN0041940.1"/>
    <property type="molecule type" value="Genomic_DNA"/>
</dbReference>
<dbReference type="Proteomes" id="UP001162501">
    <property type="component" value="Chromosome 20"/>
</dbReference>
<accession>A0AC59YWS4</accession>
<protein>
    <submittedName>
        <fullName evidence="1">Uncharacterized protein</fullName>
    </submittedName>
</protein>
<organism evidence="1 2">
    <name type="scientific">Rangifer tarandus platyrhynchus</name>
    <name type="common">Svalbard reindeer</name>
    <dbReference type="NCBI Taxonomy" id="3082113"/>
    <lineage>
        <taxon>Eukaryota</taxon>
        <taxon>Metazoa</taxon>
        <taxon>Chordata</taxon>
        <taxon>Craniata</taxon>
        <taxon>Vertebrata</taxon>
        <taxon>Euteleostomi</taxon>
        <taxon>Mammalia</taxon>
        <taxon>Eutheria</taxon>
        <taxon>Laurasiatheria</taxon>
        <taxon>Artiodactyla</taxon>
        <taxon>Ruminantia</taxon>
        <taxon>Pecora</taxon>
        <taxon>Cervidae</taxon>
        <taxon>Odocoileinae</taxon>
        <taxon>Rangifer</taxon>
    </lineage>
</organism>
<evidence type="ECO:0000313" key="2">
    <source>
        <dbReference type="Proteomes" id="UP001162501"/>
    </source>
</evidence>
<gene>
    <name evidence="1" type="ORF">MRATA1EN22A_LOCUS11175</name>
</gene>
<name>A0AC59YWS4_RANTA</name>